<evidence type="ECO:0000256" key="1">
    <source>
        <dbReference type="SAM" id="MobiDB-lite"/>
    </source>
</evidence>
<protein>
    <submittedName>
        <fullName evidence="2">Uncharacterized protein</fullName>
    </submittedName>
</protein>
<feature type="region of interest" description="Disordered" evidence="1">
    <location>
        <begin position="116"/>
        <end position="139"/>
    </location>
</feature>
<sequence length="139" mass="15337">MIFGSLWHIYNLYVEYVVKIPLYIPGTPVRSKKALLTVLIKDIIDAKARIEMTSDSLHWHSGRLDTVPPIVLLPEPDIMGSVTSKTLADQDDYYFAIKITPGGGAVVLEESGIKEELDGDGQRKEGSGGGQESFFKNLN</sequence>
<evidence type="ECO:0000313" key="3">
    <source>
        <dbReference type="Proteomes" id="UP001180020"/>
    </source>
</evidence>
<dbReference type="AlphaFoldDB" id="A0AAV9CB02"/>
<reference evidence="2" key="2">
    <citation type="submission" date="2023-06" db="EMBL/GenBank/DDBJ databases">
        <authorList>
            <person name="Ma L."/>
            <person name="Liu K.-W."/>
            <person name="Li Z."/>
            <person name="Hsiao Y.-Y."/>
            <person name="Qi Y."/>
            <person name="Fu T."/>
            <person name="Tang G."/>
            <person name="Zhang D."/>
            <person name="Sun W.-H."/>
            <person name="Liu D.-K."/>
            <person name="Li Y."/>
            <person name="Chen G.-Z."/>
            <person name="Liu X.-D."/>
            <person name="Liao X.-Y."/>
            <person name="Jiang Y.-T."/>
            <person name="Yu X."/>
            <person name="Hao Y."/>
            <person name="Huang J."/>
            <person name="Zhao X.-W."/>
            <person name="Ke S."/>
            <person name="Chen Y.-Y."/>
            <person name="Wu W.-L."/>
            <person name="Hsu J.-L."/>
            <person name="Lin Y.-F."/>
            <person name="Huang M.-D."/>
            <person name="Li C.-Y."/>
            <person name="Huang L."/>
            <person name="Wang Z.-W."/>
            <person name="Zhao X."/>
            <person name="Zhong W.-Y."/>
            <person name="Peng D.-H."/>
            <person name="Ahmad S."/>
            <person name="Lan S."/>
            <person name="Zhang J.-S."/>
            <person name="Tsai W.-C."/>
            <person name="Van De Peer Y."/>
            <person name="Liu Z.-J."/>
        </authorList>
    </citation>
    <scope>NUCLEOTIDE SEQUENCE</scope>
    <source>
        <strain evidence="2">CP</strain>
        <tissue evidence="2">Leaves</tissue>
    </source>
</reference>
<dbReference type="Proteomes" id="UP001180020">
    <property type="component" value="Unassembled WGS sequence"/>
</dbReference>
<organism evidence="2 3">
    <name type="scientific">Acorus calamus</name>
    <name type="common">Sweet flag</name>
    <dbReference type="NCBI Taxonomy" id="4465"/>
    <lineage>
        <taxon>Eukaryota</taxon>
        <taxon>Viridiplantae</taxon>
        <taxon>Streptophyta</taxon>
        <taxon>Embryophyta</taxon>
        <taxon>Tracheophyta</taxon>
        <taxon>Spermatophyta</taxon>
        <taxon>Magnoliopsida</taxon>
        <taxon>Liliopsida</taxon>
        <taxon>Acoraceae</taxon>
        <taxon>Acorus</taxon>
    </lineage>
</organism>
<proteinExistence type="predicted"/>
<dbReference type="Gene3D" id="3.30.450.70">
    <property type="match status" value="1"/>
</dbReference>
<reference evidence="2" key="1">
    <citation type="journal article" date="2023" name="Nat. Commun.">
        <title>Diploid and tetraploid genomes of Acorus and the evolution of monocots.</title>
        <authorList>
            <person name="Ma L."/>
            <person name="Liu K.W."/>
            <person name="Li Z."/>
            <person name="Hsiao Y.Y."/>
            <person name="Qi Y."/>
            <person name="Fu T."/>
            <person name="Tang G.D."/>
            <person name="Zhang D."/>
            <person name="Sun W.H."/>
            <person name="Liu D.K."/>
            <person name="Li Y."/>
            <person name="Chen G.Z."/>
            <person name="Liu X.D."/>
            <person name="Liao X.Y."/>
            <person name="Jiang Y.T."/>
            <person name="Yu X."/>
            <person name="Hao Y."/>
            <person name="Huang J."/>
            <person name="Zhao X.W."/>
            <person name="Ke S."/>
            <person name="Chen Y.Y."/>
            <person name="Wu W.L."/>
            <person name="Hsu J.L."/>
            <person name="Lin Y.F."/>
            <person name="Huang M.D."/>
            <person name="Li C.Y."/>
            <person name="Huang L."/>
            <person name="Wang Z.W."/>
            <person name="Zhao X."/>
            <person name="Zhong W.Y."/>
            <person name="Peng D.H."/>
            <person name="Ahmad S."/>
            <person name="Lan S."/>
            <person name="Zhang J.S."/>
            <person name="Tsai W.C."/>
            <person name="Van de Peer Y."/>
            <person name="Liu Z.J."/>
        </authorList>
    </citation>
    <scope>NUCLEOTIDE SEQUENCE</scope>
    <source>
        <strain evidence="2">CP</strain>
    </source>
</reference>
<evidence type="ECO:0000313" key="2">
    <source>
        <dbReference type="EMBL" id="KAK1285845.1"/>
    </source>
</evidence>
<name>A0AAV9CB02_ACOCL</name>
<keyword evidence="3" id="KW-1185">Reference proteome</keyword>
<gene>
    <name evidence="2" type="ORF">QJS10_CPB20g02145</name>
</gene>
<comment type="caution">
    <text evidence="2">The sequence shown here is derived from an EMBL/GenBank/DDBJ whole genome shotgun (WGS) entry which is preliminary data.</text>
</comment>
<feature type="compositionally biased region" description="Basic and acidic residues" evidence="1">
    <location>
        <begin position="116"/>
        <end position="126"/>
    </location>
</feature>
<dbReference type="EMBL" id="JAUJYO010000020">
    <property type="protein sequence ID" value="KAK1285845.1"/>
    <property type="molecule type" value="Genomic_DNA"/>
</dbReference>
<accession>A0AAV9CB02</accession>